<dbReference type="Pfam" id="PF06961">
    <property type="entry name" value="DUF1294"/>
    <property type="match status" value="1"/>
</dbReference>
<comment type="caution">
    <text evidence="2">The sequence shown here is derived from an EMBL/GenBank/DDBJ whole genome shotgun (WGS) entry which is preliminary data.</text>
</comment>
<sequence>MENIFTLVFIIVNVIGFLVMGLDKRRAVKQMWRIPEKTLWLIAFFMGAVGTTFGYEKPSICT</sequence>
<dbReference type="Proteomes" id="UP001208656">
    <property type="component" value="Unassembled WGS sequence"/>
</dbReference>
<keyword evidence="1" id="KW-0812">Transmembrane</keyword>
<gene>
    <name evidence="2" type="ORF">OEV82_08370</name>
</gene>
<name>A0ABT2WG27_9BACI</name>
<dbReference type="InterPro" id="IPR010718">
    <property type="entry name" value="DUF1294"/>
</dbReference>
<accession>A0ABT2WG27</accession>
<evidence type="ECO:0000313" key="2">
    <source>
        <dbReference type="EMBL" id="MCU9594470.1"/>
    </source>
</evidence>
<proteinExistence type="predicted"/>
<protein>
    <submittedName>
        <fullName evidence="2">DUF1294 domain-containing protein</fullName>
    </submittedName>
</protein>
<organism evidence="2 3">
    <name type="scientific">Pallidibacillus thermolactis</name>
    <dbReference type="NCBI Taxonomy" id="251051"/>
    <lineage>
        <taxon>Bacteria</taxon>
        <taxon>Bacillati</taxon>
        <taxon>Bacillota</taxon>
        <taxon>Bacilli</taxon>
        <taxon>Bacillales</taxon>
        <taxon>Bacillaceae</taxon>
        <taxon>Pallidibacillus</taxon>
    </lineage>
</organism>
<reference evidence="2 3" key="1">
    <citation type="submission" date="2022-10" db="EMBL/GenBank/DDBJ databases">
        <title>Description of Fervidibacillus gen. nov. in the family Fervidibacillaceae fam. nov. with two species, Fervidibacillus albus sp. nov., and Fervidibacillus halotolerans sp. nov., isolated from tidal flat sediments.</title>
        <authorList>
            <person name="Kwon K.K."/>
            <person name="Yang S.-H."/>
        </authorList>
    </citation>
    <scope>NUCLEOTIDE SEQUENCE [LARGE SCALE GENOMIC DNA]</scope>
    <source>
        <strain evidence="2 3">DSM 23332</strain>
    </source>
</reference>
<evidence type="ECO:0000256" key="1">
    <source>
        <dbReference type="SAM" id="Phobius"/>
    </source>
</evidence>
<feature type="transmembrane region" description="Helical" evidence="1">
    <location>
        <begin position="38"/>
        <end position="55"/>
    </location>
</feature>
<evidence type="ECO:0000313" key="3">
    <source>
        <dbReference type="Proteomes" id="UP001208656"/>
    </source>
</evidence>
<keyword evidence="3" id="KW-1185">Reference proteome</keyword>
<keyword evidence="1" id="KW-1133">Transmembrane helix</keyword>
<dbReference type="RefSeq" id="WP_263061579.1">
    <property type="nucleotide sequence ID" value="NZ_JAOUSE010000021.1"/>
</dbReference>
<dbReference type="EMBL" id="JAOUSE010000021">
    <property type="protein sequence ID" value="MCU9594470.1"/>
    <property type="molecule type" value="Genomic_DNA"/>
</dbReference>
<feature type="transmembrane region" description="Helical" evidence="1">
    <location>
        <begin position="6"/>
        <end position="22"/>
    </location>
</feature>
<keyword evidence="1" id="KW-0472">Membrane</keyword>